<name>A0A0E9QTV2_ANGAN</name>
<keyword evidence="1" id="KW-0472">Membrane</keyword>
<dbReference type="EMBL" id="GBXM01089044">
    <property type="protein sequence ID" value="JAH19533.1"/>
    <property type="molecule type" value="Transcribed_RNA"/>
</dbReference>
<dbReference type="AlphaFoldDB" id="A0A0E9QTV2"/>
<evidence type="ECO:0000313" key="2">
    <source>
        <dbReference type="EMBL" id="JAH19533.1"/>
    </source>
</evidence>
<proteinExistence type="predicted"/>
<protein>
    <submittedName>
        <fullName evidence="2">Uncharacterized protein</fullName>
    </submittedName>
</protein>
<reference evidence="2" key="2">
    <citation type="journal article" date="2015" name="Fish Shellfish Immunol.">
        <title>Early steps in the European eel (Anguilla anguilla)-Vibrio vulnificus interaction in the gills: Role of the RtxA13 toxin.</title>
        <authorList>
            <person name="Callol A."/>
            <person name="Pajuelo D."/>
            <person name="Ebbesson L."/>
            <person name="Teles M."/>
            <person name="MacKenzie S."/>
            <person name="Amaro C."/>
        </authorList>
    </citation>
    <scope>NUCLEOTIDE SEQUENCE</scope>
</reference>
<keyword evidence="1" id="KW-1133">Transmembrane helix</keyword>
<sequence>MTTTTAPYELFLNVFVPVTFGISRYVVRLKLTTNE</sequence>
<feature type="transmembrane region" description="Helical" evidence="1">
    <location>
        <begin position="6"/>
        <end position="27"/>
    </location>
</feature>
<reference evidence="2" key="1">
    <citation type="submission" date="2014-11" db="EMBL/GenBank/DDBJ databases">
        <authorList>
            <person name="Amaro Gonzalez C."/>
        </authorList>
    </citation>
    <scope>NUCLEOTIDE SEQUENCE</scope>
</reference>
<accession>A0A0E9QTV2</accession>
<organism evidence="2">
    <name type="scientific">Anguilla anguilla</name>
    <name type="common">European freshwater eel</name>
    <name type="synonym">Muraena anguilla</name>
    <dbReference type="NCBI Taxonomy" id="7936"/>
    <lineage>
        <taxon>Eukaryota</taxon>
        <taxon>Metazoa</taxon>
        <taxon>Chordata</taxon>
        <taxon>Craniata</taxon>
        <taxon>Vertebrata</taxon>
        <taxon>Euteleostomi</taxon>
        <taxon>Actinopterygii</taxon>
        <taxon>Neopterygii</taxon>
        <taxon>Teleostei</taxon>
        <taxon>Anguilliformes</taxon>
        <taxon>Anguillidae</taxon>
        <taxon>Anguilla</taxon>
    </lineage>
</organism>
<evidence type="ECO:0000256" key="1">
    <source>
        <dbReference type="SAM" id="Phobius"/>
    </source>
</evidence>
<keyword evidence="1" id="KW-0812">Transmembrane</keyword>